<evidence type="ECO:0000313" key="2">
    <source>
        <dbReference type="EMBL" id="THA07509.1"/>
    </source>
</evidence>
<gene>
    <name evidence="2" type="ORF">D3M78_09360</name>
</gene>
<sequence>MKKIFLSTAMGLVLSACSSPQGSNQPLEIWSNFEQSTVNSQKLGENQSLAVFYRQNNIQGPAVNVYVNGEYQVSLLPNAYSSVAVCSTKNLFASSFSSTKDFGNSTPGVSYTMPVNSVTYFKVIQDAKDKVKLVHVDNAVAEQEVAQLPRENQTLSRVNVRDCNNAVYSKK</sequence>
<keyword evidence="1" id="KW-0732">Signal</keyword>
<feature type="signal peptide" evidence="1">
    <location>
        <begin position="1"/>
        <end position="18"/>
    </location>
</feature>
<protein>
    <recommendedName>
        <fullName evidence="4">Lipoprotein</fullName>
    </recommendedName>
</protein>
<accession>A0A4S2PUP8</accession>
<feature type="chain" id="PRO_5020894066" description="Lipoprotein" evidence="1">
    <location>
        <begin position="19"/>
        <end position="171"/>
    </location>
</feature>
<reference evidence="2 3" key="1">
    <citation type="journal article" date="2019" name="Vet. Microbiol.">
        <title>Development of multi locus sequence typing (MLST) of Rodentibacter pneumotropicus.</title>
        <authorList>
            <person name="Adhikary S."/>
            <person name="Bisgaard M."/>
            <person name="Boot R."/>
            <person name="Benga L."/>
            <person name="Nicklas W."/>
            <person name="Christensen H."/>
        </authorList>
    </citation>
    <scope>NUCLEOTIDE SEQUENCE [LARGE SCALE GENOMIC DNA]</scope>
    <source>
        <strain evidence="2 3">Ac84</strain>
    </source>
</reference>
<dbReference type="Proteomes" id="UP000306758">
    <property type="component" value="Unassembled WGS sequence"/>
</dbReference>
<proteinExistence type="predicted"/>
<name>A0A4S2PUP8_9PAST</name>
<organism evidence="2 3">
    <name type="scientific">Rodentibacter pneumotropicus</name>
    <dbReference type="NCBI Taxonomy" id="758"/>
    <lineage>
        <taxon>Bacteria</taxon>
        <taxon>Pseudomonadati</taxon>
        <taxon>Pseudomonadota</taxon>
        <taxon>Gammaproteobacteria</taxon>
        <taxon>Pasteurellales</taxon>
        <taxon>Pasteurellaceae</taxon>
        <taxon>Rodentibacter</taxon>
    </lineage>
</organism>
<evidence type="ECO:0000313" key="3">
    <source>
        <dbReference type="Proteomes" id="UP000306758"/>
    </source>
</evidence>
<evidence type="ECO:0008006" key="4">
    <source>
        <dbReference type="Google" id="ProtNLM"/>
    </source>
</evidence>
<dbReference type="RefSeq" id="WP_136123918.1">
    <property type="nucleotide sequence ID" value="NZ_QXNI01000058.1"/>
</dbReference>
<dbReference type="EMBL" id="QXNI01000058">
    <property type="protein sequence ID" value="THA07509.1"/>
    <property type="molecule type" value="Genomic_DNA"/>
</dbReference>
<evidence type="ECO:0000256" key="1">
    <source>
        <dbReference type="SAM" id="SignalP"/>
    </source>
</evidence>
<dbReference type="AlphaFoldDB" id="A0A4S2PUP8"/>
<dbReference type="PROSITE" id="PS51257">
    <property type="entry name" value="PROKAR_LIPOPROTEIN"/>
    <property type="match status" value="1"/>
</dbReference>
<comment type="caution">
    <text evidence="2">The sequence shown here is derived from an EMBL/GenBank/DDBJ whole genome shotgun (WGS) entry which is preliminary data.</text>
</comment>